<proteinExistence type="predicted"/>
<feature type="compositionally biased region" description="Low complexity" evidence="7">
    <location>
        <begin position="223"/>
        <end position="254"/>
    </location>
</feature>
<dbReference type="CDD" id="cd22713">
    <property type="entry name" value="FHA_PHLB1"/>
    <property type="match status" value="1"/>
</dbReference>
<dbReference type="AlphaFoldDB" id="A0A8C3V224"/>
<dbReference type="SUPFAM" id="SSF49879">
    <property type="entry name" value="SMAD/FHA domain"/>
    <property type="match status" value="1"/>
</dbReference>
<evidence type="ECO:0000256" key="6">
    <source>
        <dbReference type="SAM" id="Coils"/>
    </source>
</evidence>
<dbReference type="PANTHER" id="PTHR12156:SF23">
    <property type="entry name" value="PLECKSTRIN HOMOLOGY-LIKE DOMAIN FAMILY B MEMBER 1"/>
    <property type="match status" value="1"/>
</dbReference>
<dbReference type="SMART" id="SM00233">
    <property type="entry name" value="PH"/>
    <property type="match status" value="1"/>
</dbReference>
<evidence type="ECO:0000256" key="5">
    <source>
        <dbReference type="ARBA" id="ARBA00077655"/>
    </source>
</evidence>
<dbReference type="Proteomes" id="UP000694563">
    <property type="component" value="Chromosome 28"/>
</dbReference>
<accession>A0A8C3V224</accession>
<dbReference type="InterPro" id="IPR037810">
    <property type="entry name" value="PHLDB1/2/3_PH"/>
</dbReference>
<keyword evidence="2" id="KW-0597">Phosphoprotein</keyword>
<dbReference type="PROSITE" id="PS50003">
    <property type="entry name" value="PH_DOMAIN"/>
    <property type="match status" value="1"/>
</dbReference>
<reference evidence="9" key="3">
    <citation type="submission" date="2025-09" db="UniProtKB">
        <authorList>
            <consortium name="Ensembl"/>
        </authorList>
    </citation>
    <scope>IDENTIFICATION</scope>
</reference>
<dbReference type="FunFam" id="2.60.200.20:FF:000004">
    <property type="entry name" value="pleckstrin homology-like domain family B member 1 isoform X1"/>
    <property type="match status" value="1"/>
</dbReference>
<dbReference type="GO" id="GO:0045180">
    <property type="term" value="C:basal cortex"/>
    <property type="evidence" value="ECO:0007669"/>
    <property type="project" value="TreeGrafter"/>
</dbReference>
<dbReference type="InterPro" id="IPR052212">
    <property type="entry name" value="PH-like_domain"/>
</dbReference>
<keyword evidence="3 6" id="KW-0175">Coiled coil</keyword>
<name>A0A8C3V224_CATUS</name>
<feature type="region of interest" description="Disordered" evidence="7">
    <location>
        <begin position="220"/>
        <end position="483"/>
    </location>
</feature>
<evidence type="ECO:0000313" key="10">
    <source>
        <dbReference type="Proteomes" id="UP000694563"/>
    </source>
</evidence>
<dbReference type="InterPro" id="IPR011993">
    <property type="entry name" value="PH-like_dom_sf"/>
</dbReference>
<dbReference type="PANTHER" id="PTHR12156">
    <property type="entry name" value="PLECKSTRIN HOMOLOGY-LIKE DOMAIN, FAMILY B, MEMBER 3"/>
    <property type="match status" value="1"/>
</dbReference>
<sequence length="1188" mass="132566">AGMWLCLGIDPGCVSSPLDLIDTGKGLKVQTEKPHLVSLGSGRLSTAITLLPLEEGRTTIGTAATDIILQGPGLAPQHCYIENVRGTLTLHPCGNACAIDGVPLQRPTHLTQGCTICLGQATFLRFNHPAEAKWIKSMIPAGSRSPSVLPDPFHQPSQCPRGCHSHSSLVSSIEKDLQDIMDSLVLEESASPGIHKPPACGRSALSPVVNGGGRCLLSPPASPGAASGGSSYENFSPLSSPASSSSYTSPSLSSQEQGPAVPPPLPLRSSSYNHTVQPPTLPAGGSSEPWPADRLGDHRMGSPQLTPRVVPRPRVALQERPPSPFREPRDALAPGRQPPSKAAPEARLQPPESPRVARRNIESMRELPPLSPSLSRRAASPRVAPDTPSSQPRLGKEVPGSPRVRRKGPEESKGAGGPSPPMLAESPSRRPSFGTCLSPAYGLGSPAVPSPRQSPRSPRKPLGDLRLPAGSRERKNSITEISDNEDELLEYHRRQRQERVREQEMERLERQRLETILNLCAEYTKTDGMEPGDVHRLLAGDTDAGQWVPRGAMALDHAVEELQQRESLERLDEENLKEECSSTESTHHEKLTGPRAKEAQRLEEERASVLGHLDQLKGRVKELEQQLQETSREAEMERALLQGEREAEVVRLRQEQEAVQQLQEKLSSLDASIRKERDKEAEALETEAKLFEDLEFQQLERESHLEEEREARGQQLLQSQAECQRSIARRKERVAALDAQAAQIQLQSAQEAERLARERSSILQLLQKEKEKLVSLERRYQLVTGGRSFPKMSSALREVYRAKTEGGAGVLTPRMKSGTPSSSQINLSMLERSPSPKVWLPWGPRHPGHGSHLPGASLHPHPCSRQVIEEQKRRLAELKQKAAAEAQSQWEALHGQPPFPTAFPRLVHHSILHHHRPHGAGPRSEELDHAYDTLSLESSDSMETSISIGNNSACSPDNISSASGMETGKIEEMEKMLKEAHEEKSRLMESREREMELRQQALEDERWRREQLERRLQDETARRQKLVEKEVKLREKHFSQARPLTRYLPIRKEDFNLRLHIESSGHNVDTCYHIILTEKMCKGYLVKMGGKIKSWKKRWFVFDRMKRTLSYYVDKHETKLKGVIYFQAIEEVYYDHLRSAAKSPNPPLTFCVKTHDRLYYMVAPSAEAMRIWMDVIVTGAEGYTQFMN</sequence>
<evidence type="ECO:0000256" key="2">
    <source>
        <dbReference type="ARBA" id="ARBA00022553"/>
    </source>
</evidence>
<dbReference type="Pfam" id="PF00169">
    <property type="entry name" value="PH"/>
    <property type="match status" value="1"/>
</dbReference>
<keyword evidence="10" id="KW-1185">Reference proteome</keyword>
<dbReference type="CDD" id="cd14673">
    <property type="entry name" value="PH_PHLDB1_2"/>
    <property type="match status" value="1"/>
</dbReference>
<feature type="compositionally biased region" description="Polar residues" evidence="7">
    <location>
        <begin position="268"/>
        <end position="278"/>
    </location>
</feature>
<dbReference type="InterPro" id="IPR008984">
    <property type="entry name" value="SMAD_FHA_dom_sf"/>
</dbReference>
<evidence type="ECO:0000256" key="4">
    <source>
        <dbReference type="ARBA" id="ARBA00069090"/>
    </source>
</evidence>
<feature type="compositionally biased region" description="Low complexity" evidence="7">
    <location>
        <begin position="372"/>
        <end position="385"/>
    </location>
</feature>
<dbReference type="GO" id="GO:0070507">
    <property type="term" value="P:regulation of microtubule cytoskeleton organization"/>
    <property type="evidence" value="ECO:0007669"/>
    <property type="project" value="TreeGrafter"/>
</dbReference>
<dbReference type="FunFam" id="2.30.29.30:FF:000006">
    <property type="entry name" value="Pleckstrin homology like domain family B member 1"/>
    <property type="match status" value="1"/>
</dbReference>
<gene>
    <name evidence="9" type="primary">PHLDB1</name>
</gene>
<evidence type="ECO:0000256" key="7">
    <source>
        <dbReference type="SAM" id="MobiDB-lite"/>
    </source>
</evidence>
<protein>
    <recommendedName>
        <fullName evidence="4">Pleckstrin homology-like domain family B member 1</fullName>
    </recommendedName>
    <alternativeName>
        <fullName evidence="5">Protein LL5-alpha</fullName>
    </alternativeName>
</protein>
<feature type="region of interest" description="Disordered" evidence="7">
    <location>
        <begin position="565"/>
        <end position="596"/>
    </location>
</feature>
<keyword evidence="1" id="KW-0488">Methylation</keyword>
<feature type="compositionally biased region" description="Low complexity" evidence="7">
    <location>
        <begin position="445"/>
        <end position="456"/>
    </location>
</feature>
<dbReference type="SUPFAM" id="SSF50729">
    <property type="entry name" value="PH domain-like"/>
    <property type="match status" value="1"/>
</dbReference>
<dbReference type="Gene3D" id="2.30.29.30">
    <property type="entry name" value="Pleckstrin-homology domain (PH domain)/Phosphotyrosine-binding domain (PTB)"/>
    <property type="match status" value="1"/>
</dbReference>
<reference evidence="9" key="2">
    <citation type="submission" date="2025-08" db="UniProtKB">
        <authorList>
            <consortium name="Ensembl"/>
        </authorList>
    </citation>
    <scope>IDENTIFICATION</scope>
</reference>
<reference evidence="9" key="1">
    <citation type="submission" date="2020-10" db="EMBL/GenBank/DDBJ databases">
        <title>Catharus ustulatus (Swainson's thrush) genome, bCatUst1, primary haplotype v2.</title>
        <authorList>
            <person name="Delmore K."/>
            <person name="Vafadar M."/>
            <person name="Formenti G."/>
            <person name="Chow W."/>
            <person name="Pelan S."/>
            <person name="Howe K."/>
            <person name="Rhie A."/>
            <person name="Mountcastle J."/>
            <person name="Haase B."/>
            <person name="Fedrigo O."/>
            <person name="Jarvis E.D."/>
        </authorList>
    </citation>
    <scope>NUCLEOTIDE SEQUENCE [LARGE SCALE GENOMIC DNA]</scope>
</reference>
<evidence type="ECO:0000256" key="1">
    <source>
        <dbReference type="ARBA" id="ARBA00022481"/>
    </source>
</evidence>
<evidence type="ECO:0000313" key="9">
    <source>
        <dbReference type="Ensembl" id="ENSCUSP00005022766.1"/>
    </source>
</evidence>
<dbReference type="Ensembl" id="ENSCUST00005023580.1">
    <property type="protein sequence ID" value="ENSCUSP00005022766.1"/>
    <property type="gene ID" value="ENSCUSG00005014154.1"/>
</dbReference>
<feature type="coiled-coil region" evidence="6">
    <location>
        <begin position="739"/>
        <end position="779"/>
    </location>
</feature>
<feature type="domain" description="PH" evidence="8">
    <location>
        <begin position="1078"/>
        <end position="1181"/>
    </location>
</feature>
<organism evidence="9 10">
    <name type="scientific">Catharus ustulatus</name>
    <name type="common">Russet-backed thrush</name>
    <name type="synonym">Hylocichla ustulatus</name>
    <dbReference type="NCBI Taxonomy" id="91951"/>
    <lineage>
        <taxon>Eukaryota</taxon>
        <taxon>Metazoa</taxon>
        <taxon>Chordata</taxon>
        <taxon>Craniata</taxon>
        <taxon>Vertebrata</taxon>
        <taxon>Euteleostomi</taxon>
        <taxon>Archelosauria</taxon>
        <taxon>Archosauria</taxon>
        <taxon>Dinosauria</taxon>
        <taxon>Saurischia</taxon>
        <taxon>Theropoda</taxon>
        <taxon>Coelurosauria</taxon>
        <taxon>Aves</taxon>
        <taxon>Neognathae</taxon>
        <taxon>Neoaves</taxon>
        <taxon>Telluraves</taxon>
        <taxon>Australaves</taxon>
        <taxon>Passeriformes</taxon>
        <taxon>Turdidae</taxon>
        <taxon>Catharus</taxon>
    </lineage>
</organism>
<dbReference type="InterPro" id="IPR000253">
    <property type="entry name" value="FHA_dom"/>
</dbReference>
<evidence type="ECO:0000259" key="8">
    <source>
        <dbReference type="PROSITE" id="PS50003"/>
    </source>
</evidence>
<dbReference type="InterPro" id="IPR001849">
    <property type="entry name" value="PH_domain"/>
</dbReference>
<evidence type="ECO:0000256" key="3">
    <source>
        <dbReference type="ARBA" id="ARBA00023054"/>
    </source>
</evidence>
<feature type="coiled-coil region" evidence="6">
    <location>
        <begin position="970"/>
        <end position="1036"/>
    </location>
</feature>
<dbReference type="Gene3D" id="2.60.200.20">
    <property type="match status" value="1"/>
</dbReference>
<dbReference type="Pfam" id="PF00498">
    <property type="entry name" value="FHA"/>
    <property type="match status" value="1"/>
</dbReference>